<sequence>MPFTPDLVDELNTLVHFDLASTQQGIKIHKTAAPAIIAATQRLHSKGLLTQVDGGYLTSLGRDAAEHVQAALTILTSLPASSKG</sequence>
<dbReference type="Pfam" id="PF18918">
    <property type="entry name" value="DUF5669"/>
    <property type="match status" value="1"/>
</dbReference>
<reference evidence="1" key="1">
    <citation type="submission" date="2009-08" db="EMBL/GenBank/DDBJ databases">
        <authorList>
            <consortium name="US DOE Joint Genome Institute"/>
            <person name="Lucas S."/>
            <person name="Copeland A."/>
            <person name="Lapidus A."/>
            <person name="Glavina del Rio T."/>
            <person name="Dalin E."/>
            <person name="Tice H."/>
            <person name="Bruce D."/>
            <person name="Barry K."/>
            <person name="Pitluck S."/>
            <person name="Lowry S."/>
            <person name="Larimer F."/>
            <person name="Land M."/>
            <person name="Hauser L."/>
            <person name="Kyrpides N."/>
            <person name="Ivanova N."/>
            <person name="McMahon K.D."/>
            <person name="Hugenholtz P."/>
        </authorList>
    </citation>
    <scope>NUCLEOTIDE SEQUENCE</scope>
    <source>
        <strain evidence="1">UW-1</strain>
    </source>
</reference>
<dbReference type="EMBL" id="CP001715">
    <property type="protein sequence ID" value="ACV34640.1"/>
    <property type="molecule type" value="Genomic_DNA"/>
</dbReference>
<evidence type="ECO:0000313" key="1">
    <source>
        <dbReference type="EMBL" id="ACV34640.1"/>
    </source>
</evidence>
<dbReference type="HOGENOM" id="CLU_176279_0_0_4"/>
<evidence type="ECO:0008006" key="2">
    <source>
        <dbReference type="Google" id="ProtNLM"/>
    </source>
</evidence>
<dbReference type="STRING" id="522306.CAP2UW1_1316"/>
<accession>C7RSC7</accession>
<dbReference type="KEGG" id="app:CAP2UW1_1316"/>
<dbReference type="AlphaFoldDB" id="C7RSC7"/>
<name>C7RSC7_ACCRE</name>
<dbReference type="eggNOG" id="ENOG50330CB">
    <property type="taxonomic scope" value="Bacteria"/>
</dbReference>
<reference evidence="1" key="2">
    <citation type="submission" date="2009-09" db="EMBL/GenBank/DDBJ databases">
        <title>Complete sequence of chromosome of Candidatus Accumulibacter phosphatis clade IIA str. UW-1.</title>
        <authorList>
            <consortium name="US DOE Joint Genome Institute"/>
            <person name="Martin H.G."/>
            <person name="Ivanova N."/>
            <person name="Kunin V."/>
            <person name="Warnecke F."/>
            <person name="Barry K."/>
            <person name="He S."/>
            <person name="Salamov A."/>
            <person name="Szeto E."/>
            <person name="Dalin E."/>
            <person name="Pangilinan J.L."/>
            <person name="Lapidus A."/>
            <person name="Lowry S."/>
            <person name="Kyrpides N.C."/>
            <person name="McMahon K.D."/>
            <person name="Hugenholtz P."/>
        </authorList>
    </citation>
    <scope>NUCLEOTIDE SEQUENCE [LARGE SCALE GENOMIC DNA]</scope>
    <source>
        <strain evidence="1">UW-1</strain>
    </source>
</reference>
<proteinExistence type="predicted"/>
<dbReference type="OrthoDB" id="5600572at2"/>
<dbReference type="NCBIfam" id="TIGR02647">
    <property type="entry name" value="DNA"/>
    <property type="match status" value="1"/>
</dbReference>
<organism evidence="1">
    <name type="scientific">Accumulibacter regalis</name>
    <dbReference type="NCBI Taxonomy" id="522306"/>
    <lineage>
        <taxon>Bacteria</taxon>
        <taxon>Pseudomonadati</taxon>
        <taxon>Pseudomonadota</taxon>
        <taxon>Betaproteobacteria</taxon>
        <taxon>Candidatus Accumulibacter</taxon>
    </lineage>
</organism>
<gene>
    <name evidence="1" type="ordered locus">CAP2UW1_1316</name>
</gene>
<dbReference type="InterPro" id="IPR013468">
    <property type="entry name" value="CHP02647"/>
</dbReference>
<protein>
    <recommendedName>
        <fullName evidence="2">TIGR02647 family protein</fullName>
    </recommendedName>
</protein>